<dbReference type="Proteomes" id="UP001353858">
    <property type="component" value="Unassembled WGS sequence"/>
</dbReference>
<evidence type="ECO:0000313" key="1">
    <source>
        <dbReference type="EMBL" id="KAK4882549.1"/>
    </source>
</evidence>
<organism evidence="1 2">
    <name type="scientific">Aquatica leii</name>
    <dbReference type="NCBI Taxonomy" id="1421715"/>
    <lineage>
        <taxon>Eukaryota</taxon>
        <taxon>Metazoa</taxon>
        <taxon>Ecdysozoa</taxon>
        <taxon>Arthropoda</taxon>
        <taxon>Hexapoda</taxon>
        <taxon>Insecta</taxon>
        <taxon>Pterygota</taxon>
        <taxon>Neoptera</taxon>
        <taxon>Endopterygota</taxon>
        <taxon>Coleoptera</taxon>
        <taxon>Polyphaga</taxon>
        <taxon>Elateriformia</taxon>
        <taxon>Elateroidea</taxon>
        <taxon>Lampyridae</taxon>
        <taxon>Luciolinae</taxon>
        <taxon>Aquatica</taxon>
    </lineage>
</organism>
<accession>A0AAN7PCW9</accession>
<proteinExistence type="predicted"/>
<dbReference type="EMBL" id="JARPUR010000002">
    <property type="protein sequence ID" value="KAK4882549.1"/>
    <property type="molecule type" value="Genomic_DNA"/>
</dbReference>
<sequence length="224" mass="26436">MLLFCQTVKFLHSGIKNGKQRTDGAEGLCHLHKVSWRVSHISVSIKEQLKLLDIIKSARELYIPFRRNNQYTFSGRDIIDFLETFSTKQLCEDLKNIPYHVFGNHSNCRTEYCTRKKNNEEIYIPLLQTTNRITRNVTTNYAERYMSLVSKFSGGKRVNYVLRGSYQRQCYGAALCFNSGSSWHKYNLPDLNERHRITLYSRKENMKRNINVFTQKKYKSIKKL</sequence>
<keyword evidence="2" id="KW-1185">Reference proteome</keyword>
<gene>
    <name evidence="1" type="ORF">RN001_005868</name>
</gene>
<dbReference type="AlphaFoldDB" id="A0AAN7PCW9"/>
<protein>
    <submittedName>
        <fullName evidence="1">Uncharacterized protein</fullName>
    </submittedName>
</protein>
<evidence type="ECO:0000313" key="2">
    <source>
        <dbReference type="Proteomes" id="UP001353858"/>
    </source>
</evidence>
<comment type="caution">
    <text evidence="1">The sequence shown here is derived from an EMBL/GenBank/DDBJ whole genome shotgun (WGS) entry which is preliminary data.</text>
</comment>
<reference evidence="2" key="1">
    <citation type="submission" date="2023-01" db="EMBL/GenBank/DDBJ databases">
        <title>Key to firefly adult light organ development and bioluminescence: homeobox transcription factors regulate luciferase expression and transportation to peroxisome.</title>
        <authorList>
            <person name="Fu X."/>
        </authorList>
    </citation>
    <scope>NUCLEOTIDE SEQUENCE [LARGE SCALE GENOMIC DNA]</scope>
</reference>
<name>A0AAN7PCW9_9COLE</name>